<evidence type="ECO:0000313" key="14">
    <source>
        <dbReference type="Proteomes" id="UP000716906"/>
    </source>
</evidence>
<comment type="caution">
    <text evidence="13">The sequence shown here is derived from an EMBL/GenBank/DDBJ whole genome shotgun (WGS) entry which is preliminary data.</text>
</comment>
<dbReference type="Pfam" id="PF16745">
    <property type="entry name" value="RsgA_N"/>
    <property type="match status" value="1"/>
</dbReference>
<feature type="domain" description="EngC GTPase" evidence="11">
    <location>
        <begin position="74"/>
        <end position="221"/>
    </location>
</feature>
<dbReference type="Pfam" id="PF03193">
    <property type="entry name" value="RsgA_GTPase"/>
    <property type="match status" value="1"/>
</dbReference>
<dbReference type="InterPro" id="IPR004881">
    <property type="entry name" value="Ribosome_biogen_GTPase_RsgA"/>
</dbReference>
<evidence type="ECO:0000256" key="6">
    <source>
        <dbReference type="ARBA" id="ARBA00022801"/>
    </source>
</evidence>
<keyword evidence="1 10" id="KW-0963">Cytoplasm</keyword>
<keyword evidence="7 10" id="KW-0862">Zinc</keyword>
<evidence type="ECO:0000256" key="10">
    <source>
        <dbReference type="HAMAP-Rule" id="MF_01820"/>
    </source>
</evidence>
<dbReference type="RefSeq" id="WP_033124385.1">
    <property type="nucleotide sequence ID" value="NZ_JACLYY010000017.1"/>
</dbReference>
<feature type="binding site" evidence="10">
    <location>
        <position position="247"/>
    </location>
    <ligand>
        <name>Zn(2+)</name>
        <dbReference type="ChEBI" id="CHEBI:29105"/>
    </ligand>
</feature>
<dbReference type="SUPFAM" id="SSF52540">
    <property type="entry name" value="P-loop containing nucleoside triphosphate hydrolases"/>
    <property type="match status" value="1"/>
</dbReference>
<evidence type="ECO:0000256" key="9">
    <source>
        <dbReference type="ARBA" id="ARBA00023134"/>
    </source>
</evidence>
<evidence type="ECO:0000313" key="13">
    <source>
        <dbReference type="EMBL" id="MBM6739187.1"/>
    </source>
</evidence>
<dbReference type="Gene3D" id="2.40.50.140">
    <property type="entry name" value="Nucleic acid-binding proteins"/>
    <property type="match status" value="1"/>
</dbReference>
<organism evidence="13 14">
    <name type="scientific">Faecalicatena fissicatena</name>
    <dbReference type="NCBI Taxonomy" id="290055"/>
    <lineage>
        <taxon>Bacteria</taxon>
        <taxon>Bacillati</taxon>
        <taxon>Bacillota</taxon>
        <taxon>Clostridia</taxon>
        <taxon>Lachnospirales</taxon>
        <taxon>Lachnospiraceae</taxon>
        <taxon>Faecalicatena</taxon>
    </lineage>
</organism>
<comment type="subcellular location">
    <subcellularLocation>
        <location evidence="10">Cytoplasm</location>
    </subcellularLocation>
</comment>
<dbReference type="PANTHER" id="PTHR32120:SF11">
    <property type="entry name" value="SMALL RIBOSOMAL SUBUNIT BIOGENESIS GTPASE RSGA 1, MITOCHONDRIAL-RELATED"/>
    <property type="match status" value="1"/>
</dbReference>
<keyword evidence="9 10" id="KW-0342">GTP-binding</keyword>
<dbReference type="InterPro" id="IPR030378">
    <property type="entry name" value="G_CP_dom"/>
</dbReference>
<dbReference type="InterPro" id="IPR031944">
    <property type="entry name" value="RsgA_N"/>
</dbReference>
<name>A0ABS2ECA8_9FIRM</name>
<feature type="binding site" evidence="10">
    <location>
        <position position="252"/>
    </location>
    <ligand>
        <name>Zn(2+)</name>
        <dbReference type="ChEBI" id="CHEBI:29105"/>
    </ligand>
</feature>
<gene>
    <name evidence="10 13" type="primary">rsgA</name>
    <name evidence="13" type="ORF">H7U36_13945</name>
</gene>
<keyword evidence="5 10" id="KW-0547">Nucleotide-binding</keyword>
<dbReference type="EMBL" id="JACLYY010000017">
    <property type="protein sequence ID" value="MBM6739187.1"/>
    <property type="molecule type" value="Genomic_DNA"/>
</dbReference>
<dbReference type="Proteomes" id="UP000716906">
    <property type="component" value="Unassembled WGS sequence"/>
</dbReference>
<comment type="subunit">
    <text evidence="10">Monomer. Associates with 30S ribosomal subunit, binds 16S rRNA.</text>
</comment>
<reference evidence="13 14" key="1">
    <citation type="journal article" date="2021" name="Sci. Rep.">
        <title>The distribution of antibiotic resistance genes in chicken gut microbiota commensals.</title>
        <authorList>
            <person name="Juricova H."/>
            <person name="Matiasovicova J."/>
            <person name="Kubasova T."/>
            <person name="Cejkova D."/>
            <person name="Rychlik I."/>
        </authorList>
    </citation>
    <scope>NUCLEOTIDE SEQUENCE [LARGE SCALE GENOMIC DNA]</scope>
    <source>
        <strain evidence="13 14">An773</strain>
    </source>
</reference>
<evidence type="ECO:0000256" key="3">
    <source>
        <dbReference type="ARBA" id="ARBA00022723"/>
    </source>
</evidence>
<feature type="binding site" evidence="10">
    <location>
        <begin position="165"/>
        <end position="173"/>
    </location>
    <ligand>
        <name>GTP</name>
        <dbReference type="ChEBI" id="CHEBI:37565"/>
    </ligand>
</feature>
<feature type="binding site" evidence="10">
    <location>
        <position position="254"/>
    </location>
    <ligand>
        <name>Zn(2+)</name>
        <dbReference type="ChEBI" id="CHEBI:29105"/>
    </ligand>
</feature>
<evidence type="ECO:0000259" key="11">
    <source>
        <dbReference type="PROSITE" id="PS50936"/>
    </source>
</evidence>
<dbReference type="Gene3D" id="1.10.40.50">
    <property type="entry name" value="Probable gtpase engc, domain 3"/>
    <property type="match status" value="1"/>
</dbReference>
<keyword evidence="8 10" id="KW-0694">RNA-binding</keyword>
<evidence type="ECO:0000256" key="7">
    <source>
        <dbReference type="ARBA" id="ARBA00022833"/>
    </source>
</evidence>
<sequence>MQGKIIKGIAGFYYVHVAESGIYECKAKGIFRKENKKPLVGDNVEIDVLDEKDMEGNLVRILPRKNELIRPAVANVDQALVVFAAAKPDPHLNLLDRFLVMMERKDIPAVLCFNKKDIADDPRLADLKDIYRNCGCRILFTSAEKKENIRQLREILEGKTTTVAGPSGVGKSSLINLLQSEIKMETGSISEKIERGRHTTRHSELIAIDENSYIMDTPGFSSLYTNDFEKEELKHCFPEFFPYEGQCRYNGCDHVHEPDCAVKAAVESGEIHRARYDSYLEMYEELKAKRRY</sequence>
<evidence type="ECO:0000259" key="12">
    <source>
        <dbReference type="PROSITE" id="PS51721"/>
    </source>
</evidence>
<dbReference type="PROSITE" id="PS50936">
    <property type="entry name" value="ENGC_GTPASE"/>
    <property type="match status" value="1"/>
</dbReference>
<dbReference type="InterPro" id="IPR027417">
    <property type="entry name" value="P-loop_NTPase"/>
</dbReference>
<comment type="function">
    <text evidence="10">One of several proteins that assist in the late maturation steps of the functional core of the 30S ribosomal subunit. Helps release RbfA from mature subunits. May play a role in the assembly of ribosomal proteins into the subunit. Circularly permuted GTPase that catalyzes slow GTP hydrolysis, GTPase activity is stimulated by the 30S ribosomal subunit.</text>
</comment>
<comment type="similarity">
    <text evidence="10">Belongs to the TRAFAC class YlqF/YawG GTPase family. RsgA subfamily.</text>
</comment>
<feature type="domain" description="CP-type G" evidence="12">
    <location>
        <begin position="65"/>
        <end position="223"/>
    </location>
</feature>
<keyword evidence="6 10" id="KW-0378">Hydrolase</keyword>
<dbReference type="PANTHER" id="PTHR32120">
    <property type="entry name" value="SMALL RIBOSOMAL SUBUNIT BIOGENESIS GTPASE RSGA"/>
    <property type="match status" value="1"/>
</dbReference>
<evidence type="ECO:0000256" key="4">
    <source>
        <dbReference type="ARBA" id="ARBA00022730"/>
    </source>
</evidence>
<dbReference type="NCBIfam" id="TIGR00157">
    <property type="entry name" value="ribosome small subunit-dependent GTPase A"/>
    <property type="match status" value="1"/>
</dbReference>
<keyword evidence="2 10" id="KW-0690">Ribosome biogenesis</keyword>
<keyword evidence="3 10" id="KW-0479">Metal-binding</keyword>
<dbReference type="CDD" id="cd04466">
    <property type="entry name" value="S1_YloQ_GTPase"/>
    <property type="match status" value="1"/>
</dbReference>
<evidence type="ECO:0000256" key="1">
    <source>
        <dbReference type="ARBA" id="ARBA00022490"/>
    </source>
</evidence>
<feature type="binding site" evidence="10">
    <location>
        <begin position="114"/>
        <end position="117"/>
    </location>
    <ligand>
        <name>GTP</name>
        <dbReference type="ChEBI" id="CHEBI:37565"/>
    </ligand>
</feature>
<dbReference type="HAMAP" id="MF_01820">
    <property type="entry name" value="GTPase_RsgA"/>
    <property type="match status" value="1"/>
</dbReference>
<dbReference type="PROSITE" id="PS51721">
    <property type="entry name" value="G_CP"/>
    <property type="match status" value="1"/>
</dbReference>
<accession>A0ABS2ECA8</accession>
<dbReference type="CDD" id="cd01854">
    <property type="entry name" value="YjeQ_EngC"/>
    <property type="match status" value="1"/>
</dbReference>
<evidence type="ECO:0000256" key="2">
    <source>
        <dbReference type="ARBA" id="ARBA00022517"/>
    </source>
</evidence>
<evidence type="ECO:0000256" key="8">
    <source>
        <dbReference type="ARBA" id="ARBA00022884"/>
    </source>
</evidence>
<dbReference type="Gene3D" id="3.40.50.300">
    <property type="entry name" value="P-loop containing nucleotide triphosphate hydrolases"/>
    <property type="match status" value="1"/>
</dbReference>
<proteinExistence type="inferred from homology"/>
<protein>
    <recommendedName>
        <fullName evidence="10">Small ribosomal subunit biogenesis GTPase RsgA</fullName>
        <ecNumber evidence="10">3.6.1.-</ecNumber>
    </recommendedName>
</protein>
<comment type="cofactor">
    <cofactor evidence="10">
        <name>Zn(2+)</name>
        <dbReference type="ChEBI" id="CHEBI:29105"/>
    </cofactor>
    <text evidence="10">Binds 1 zinc ion per subunit.</text>
</comment>
<feature type="binding site" evidence="10">
    <location>
        <position position="260"/>
    </location>
    <ligand>
        <name>Zn(2+)</name>
        <dbReference type="ChEBI" id="CHEBI:29105"/>
    </ligand>
</feature>
<dbReference type="EC" id="3.6.1.-" evidence="10"/>
<evidence type="ECO:0000256" key="5">
    <source>
        <dbReference type="ARBA" id="ARBA00022741"/>
    </source>
</evidence>
<dbReference type="SUPFAM" id="SSF50249">
    <property type="entry name" value="Nucleic acid-binding proteins"/>
    <property type="match status" value="1"/>
</dbReference>
<keyword evidence="4 10" id="KW-0699">rRNA-binding</keyword>
<dbReference type="InterPro" id="IPR010914">
    <property type="entry name" value="RsgA_GTPase_dom"/>
</dbReference>
<dbReference type="InterPro" id="IPR012340">
    <property type="entry name" value="NA-bd_OB-fold"/>
</dbReference>
<keyword evidence="14" id="KW-1185">Reference proteome</keyword>